<evidence type="ECO:0000313" key="2">
    <source>
        <dbReference type="EMBL" id="KAJ5116361.1"/>
    </source>
</evidence>
<dbReference type="SUPFAM" id="SSF56112">
    <property type="entry name" value="Protein kinase-like (PK-like)"/>
    <property type="match status" value="1"/>
</dbReference>
<dbReference type="AlphaFoldDB" id="A0A9W9GD10"/>
<dbReference type="EMBL" id="JAPQKH010000001">
    <property type="protein sequence ID" value="KAJ5116361.1"/>
    <property type="molecule type" value="Genomic_DNA"/>
</dbReference>
<dbReference type="PANTHER" id="PTHR21310:SF37">
    <property type="entry name" value="AMINOGLYCOSIDE PHOSPHOTRANSFERASE DOMAIN-CONTAINING PROTEIN"/>
    <property type="match status" value="1"/>
</dbReference>
<dbReference type="OrthoDB" id="5412996at2759"/>
<protein>
    <submittedName>
        <fullName evidence="2">Phosphotransferase enzyme family protein</fullName>
    </submittedName>
</protein>
<dbReference type="InterPro" id="IPR011009">
    <property type="entry name" value="Kinase-like_dom_sf"/>
</dbReference>
<evidence type="ECO:0000256" key="1">
    <source>
        <dbReference type="SAM" id="MobiDB-lite"/>
    </source>
</evidence>
<feature type="compositionally biased region" description="Acidic residues" evidence="1">
    <location>
        <begin position="542"/>
        <end position="579"/>
    </location>
</feature>
<gene>
    <name evidence="2" type="ORF">N7456_000709</name>
</gene>
<feature type="region of interest" description="Disordered" evidence="1">
    <location>
        <begin position="494"/>
        <end position="599"/>
    </location>
</feature>
<organism evidence="2 3">
    <name type="scientific">Penicillium angulare</name>
    <dbReference type="NCBI Taxonomy" id="116970"/>
    <lineage>
        <taxon>Eukaryota</taxon>
        <taxon>Fungi</taxon>
        <taxon>Dikarya</taxon>
        <taxon>Ascomycota</taxon>
        <taxon>Pezizomycotina</taxon>
        <taxon>Eurotiomycetes</taxon>
        <taxon>Eurotiomycetidae</taxon>
        <taxon>Eurotiales</taxon>
        <taxon>Aspergillaceae</taxon>
        <taxon>Penicillium</taxon>
    </lineage>
</organism>
<reference evidence="2" key="2">
    <citation type="journal article" date="2023" name="IMA Fungus">
        <title>Comparative genomic study of the Penicillium genus elucidates a diverse pangenome and 15 lateral gene transfer events.</title>
        <authorList>
            <person name="Petersen C."/>
            <person name="Sorensen T."/>
            <person name="Nielsen M.R."/>
            <person name="Sondergaard T.E."/>
            <person name="Sorensen J.L."/>
            <person name="Fitzpatrick D.A."/>
            <person name="Frisvad J.C."/>
            <person name="Nielsen K.L."/>
        </authorList>
    </citation>
    <scope>NUCLEOTIDE SEQUENCE</scope>
    <source>
        <strain evidence="2">IBT 30069</strain>
    </source>
</reference>
<dbReference type="PANTHER" id="PTHR21310">
    <property type="entry name" value="AMINOGLYCOSIDE PHOSPHOTRANSFERASE-RELATED-RELATED"/>
    <property type="match status" value="1"/>
</dbReference>
<proteinExistence type="predicted"/>
<evidence type="ECO:0000313" key="3">
    <source>
        <dbReference type="Proteomes" id="UP001149165"/>
    </source>
</evidence>
<reference evidence="2" key="1">
    <citation type="submission" date="2022-11" db="EMBL/GenBank/DDBJ databases">
        <authorList>
            <person name="Petersen C."/>
        </authorList>
    </citation>
    <scope>NUCLEOTIDE SEQUENCE</scope>
    <source>
        <strain evidence="2">IBT 30069</strain>
    </source>
</reference>
<dbReference type="Gene3D" id="3.30.200.20">
    <property type="entry name" value="Phosphorylase Kinase, domain 1"/>
    <property type="match status" value="1"/>
</dbReference>
<comment type="caution">
    <text evidence="2">The sequence shown here is derived from an EMBL/GenBank/DDBJ whole genome shotgun (WGS) entry which is preliminary data.</text>
</comment>
<name>A0A9W9GD10_9EURO</name>
<feature type="compositionally biased region" description="Basic and acidic residues" evidence="1">
    <location>
        <begin position="580"/>
        <end position="599"/>
    </location>
</feature>
<sequence length="599" mass="70000">MNPTSDYTSLELPSPFSLYIAGDEWSWDEGTELFDKWEETHLNDSTTGMLEEFVTTQIPDKGKATRIESGVRTGSFNQIFRFTFEDETDVILRMPKPGHSVVVLMEEKVRNEVAWMKCFKEKTSMRIAHIYSSSVELPKSEWPFGLPFILMEFLKGKNLRDFLVEDLPDAGESEESDALRTAAYEDVARFLIELRSISLDQIGSITQHASNEWVVTERPLTMDMETAMCDIPNYPVERWSEGPFTCCSDYVKYCLSRHPYLLKAIRNINMPHEKNEGELKQKAMGIENIDFKEVANTARARFLSCPAFAKMATELYNPNDEYENGPFLPSNADLDPRNMLVDPDTGKVIGMVDLEFNNAMPARYSHDPPQWLVMALPKKALEMGFFEWWKGRYEVALDHFLNAMKTVEERMENKLDCAQKPLSELMRESYDSGAFWINMGLENIALVDTIYWEIFYRSCPRHRIYRAPYSDDEVEREMAEYVKFSEGQIVDYERTREEKKQTEAEAEAKSEESEEESEKESEKQEDEKQEDEKQESEKQEDEKQEDEKQEDEKQEDEKQEDEKQEDEKQEDEKQEDEKQEDEKHGEEITGHEEEIMIEV</sequence>
<feature type="compositionally biased region" description="Basic and acidic residues" evidence="1">
    <location>
        <begin position="494"/>
        <end position="511"/>
    </location>
</feature>
<dbReference type="InterPro" id="IPR051678">
    <property type="entry name" value="AGP_Transferase"/>
</dbReference>
<dbReference type="Proteomes" id="UP001149165">
    <property type="component" value="Unassembled WGS sequence"/>
</dbReference>
<keyword evidence="3" id="KW-1185">Reference proteome</keyword>
<accession>A0A9W9GD10</accession>